<dbReference type="InterPro" id="IPR002767">
    <property type="entry name" value="Thiamine_BP"/>
</dbReference>
<evidence type="ECO:0000256" key="1">
    <source>
        <dbReference type="ARBA" id="ARBA00010272"/>
    </source>
</evidence>
<feature type="domain" description="Thiamine-binding protein" evidence="2">
    <location>
        <begin position="6"/>
        <end position="95"/>
    </location>
</feature>
<name>A0A0P9C921_9BACL</name>
<dbReference type="Pfam" id="PF01910">
    <property type="entry name" value="Thiamine_BP"/>
    <property type="match status" value="1"/>
</dbReference>
<dbReference type="OrthoDB" id="5886358at2"/>
<dbReference type="InterPro" id="IPR051614">
    <property type="entry name" value="UPF0045_domain"/>
</dbReference>
<sequence length="97" mass="10660">MPNSHVAIQVVPMVPDDIQMYEVIDKAIEVIANSGVRYEVGAMQTVMEGELDTLLEIVKQAQTACIDAGATEVVTQIAVHYRPGGVTIEEKLDKYRD</sequence>
<dbReference type="PANTHER" id="PTHR33777">
    <property type="entry name" value="UPF0045 PROTEIN ECM15"/>
    <property type="match status" value="1"/>
</dbReference>
<accession>A0A0P9C921</accession>
<dbReference type="SUPFAM" id="SSF89957">
    <property type="entry name" value="MTH1187/YkoF-like"/>
    <property type="match status" value="1"/>
</dbReference>
<dbReference type="GO" id="GO:0005829">
    <property type="term" value="C:cytosol"/>
    <property type="evidence" value="ECO:0007669"/>
    <property type="project" value="TreeGrafter"/>
</dbReference>
<organism evidence="3 4">
    <name type="scientific">Alicyclobacillus ferrooxydans</name>
    <dbReference type="NCBI Taxonomy" id="471514"/>
    <lineage>
        <taxon>Bacteria</taxon>
        <taxon>Bacillati</taxon>
        <taxon>Bacillota</taxon>
        <taxon>Bacilli</taxon>
        <taxon>Bacillales</taxon>
        <taxon>Alicyclobacillaceae</taxon>
        <taxon>Alicyclobacillus</taxon>
    </lineage>
</organism>
<dbReference type="Gene3D" id="3.30.70.930">
    <property type="match status" value="1"/>
</dbReference>
<dbReference type="PATRIC" id="fig|471514.4.peg.4111"/>
<dbReference type="PANTHER" id="PTHR33777:SF1">
    <property type="entry name" value="UPF0045 PROTEIN ECM15"/>
    <property type="match status" value="1"/>
</dbReference>
<dbReference type="InterPro" id="IPR029756">
    <property type="entry name" value="MTH1187/YkoF-like"/>
</dbReference>
<reference evidence="3 4" key="1">
    <citation type="submission" date="2015-09" db="EMBL/GenBank/DDBJ databases">
        <title>Draft genome sequence of Alicyclobacillus ferrooxydans DSM 22381.</title>
        <authorList>
            <person name="Hemp J."/>
        </authorList>
    </citation>
    <scope>NUCLEOTIDE SEQUENCE [LARGE SCALE GENOMIC DNA]</scope>
    <source>
        <strain evidence="3 4">TC-34</strain>
    </source>
</reference>
<dbReference type="RefSeq" id="WP_054971009.1">
    <property type="nucleotide sequence ID" value="NZ_LJCO01000090.1"/>
</dbReference>
<comment type="caution">
    <text evidence="3">The sequence shown here is derived from an EMBL/GenBank/DDBJ whole genome shotgun (WGS) entry which is preliminary data.</text>
</comment>
<dbReference type="Proteomes" id="UP000050482">
    <property type="component" value="Unassembled WGS sequence"/>
</dbReference>
<evidence type="ECO:0000313" key="3">
    <source>
        <dbReference type="EMBL" id="KPV41844.1"/>
    </source>
</evidence>
<proteinExistence type="inferred from homology"/>
<evidence type="ECO:0000313" key="4">
    <source>
        <dbReference type="Proteomes" id="UP000050482"/>
    </source>
</evidence>
<gene>
    <name evidence="3" type="ORF">AN477_20255</name>
</gene>
<dbReference type="AlphaFoldDB" id="A0A0P9C921"/>
<protein>
    <recommendedName>
        <fullName evidence="2">Thiamine-binding protein domain-containing protein</fullName>
    </recommendedName>
</protein>
<dbReference type="EMBL" id="LJCO01000090">
    <property type="protein sequence ID" value="KPV41844.1"/>
    <property type="molecule type" value="Genomic_DNA"/>
</dbReference>
<comment type="similarity">
    <text evidence="1">Belongs to the UPF0045 family.</text>
</comment>
<keyword evidence="4" id="KW-1185">Reference proteome</keyword>
<evidence type="ECO:0000259" key="2">
    <source>
        <dbReference type="Pfam" id="PF01910"/>
    </source>
</evidence>